<protein>
    <submittedName>
        <fullName evidence="4">Nucleoside hydrolase</fullName>
    </submittedName>
</protein>
<name>A0AAW9SUH0_CORAY</name>
<evidence type="ECO:0000313" key="5">
    <source>
        <dbReference type="Proteomes" id="UP001223646"/>
    </source>
</evidence>
<feature type="domain" description="Inosine/uridine-preferring nucleoside hydrolase" evidence="3">
    <location>
        <begin position="6"/>
        <end position="330"/>
    </location>
</feature>
<sequence>MTRLKVLADVDTGIDDSLALVYLAGLHTAGEIELVGVTCAGGNTTAAWSARNTKYMLNLCGCPEVPVVSGFEGPADRELTTTPETHGPYGLGYNLAPPAVIYEPGRGGAADPLALWRQVIEQARSTGEKVHLLVTGPMTTYVAALKKYPELMRELDGVTIMGGAVEYHGNVTEFAEWNFWVDPTAVTEVFGTAGAVAVERPEDAVRSIATAAGAPVPTLVPLNVTETITISDVEIESWRDAGMNPELLRVLRRSLKFYFEFHQGVGVGYKAQVHDLFAAMVAVGAVTGEVEKMRLVGVDKRTFADEPARRGQVVEDSAGAVANVVLAADREVALAEFQRVFPR</sequence>
<dbReference type="InterPro" id="IPR001910">
    <property type="entry name" value="Inosine/uridine_hydrolase_dom"/>
</dbReference>
<dbReference type="GO" id="GO:0008477">
    <property type="term" value="F:purine nucleosidase activity"/>
    <property type="evidence" value="ECO:0007669"/>
    <property type="project" value="TreeGrafter"/>
</dbReference>
<evidence type="ECO:0000256" key="1">
    <source>
        <dbReference type="ARBA" id="ARBA00022801"/>
    </source>
</evidence>
<dbReference type="Pfam" id="PF01156">
    <property type="entry name" value="IU_nuc_hydro"/>
    <property type="match status" value="1"/>
</dbReference>
<dbReference type="EMBL" id="JASOOY020000027">
    <property type="protein sequence ID" value="MEO3717432.1"/>
    <property type="molecule type" value="Genomic_DNA"/>
</dbReference>
<comment type="caution">
    <text evidence="4">The sequence shown here is derived from an EMBL/GenBank/DDBJ whole genome shotgun (WGS) entry which is preliminary data.</text>
</comment>
<evidence type="ECO:0000259" key="3">
    <source>
        <dbReference type="Pfam" id="PF01156"/>
    </source>
</evidence>
<proteinExistence type="predicted"/>
<gene>
    <name evidence="4" type="ORF">QP460_007515</name>
</gene>
<dbReference type="AlphaFoldDB" id="A0AAW9SUH0"/>
<dbReference type="PANTHER" id="PTHR12304:SF4">
    <property type="entry name" value="URIDINE NUCLEOSIDASE"/>
    <property type="match status" value="1"/>
</dbReference>
<keyword evidence="2" id="KW-0326">Glycosidase</keyword>
<dbReference type="InterPro" id="IPR023186">
    <property type="entry name" value="IUNH"/>
</dbReference>
<evidence type="ECO:0000313" key="4">
    <source>
        <dbReference type="EMBL" id="MEO3717432.1"/>
    </source>
</evidence>
<dbReference type="GO" id="GO:0006152">
    <property type="term" value="P:purine nucleoside catabolic process"/>
    <property type="evidence" value="ECO:0007669"/>
    <property type="project" value="TreeGrafter"/>
</dbReference>
<keyword evidence="1 4" id="KW-0378">Hydrolase</keyword>
<dbReference type="SUPFAM" id="SSF53590">
    <property type="entry name" value="Nucleoside hydrolase"/>
    <property type="match status" value="1"/>
</dbReference>
<dbReference type="RefSeq" id="WP_284825992.1">
    <property type="nucleotide sequence ID" value="NZ_JASOOY020000027.1"/>
</dbReference>
<accession>A0AAW9SUH0</accession>
<reference evidence="4" key="2">
    <citation type="submission" date="2024-05" db="EMBL/GenBank/DDBJ databases">
        <authorList>
            <person name="Wolfe A."/>
        </authorList>
    </citation>
    <scope>NUCLEOTIDE SEQUENCE</scope>
    <source>
        <strain evidence="4">UMB1064</strain>
    </source>
</reference>
<dbReference type="Proteomes" id="UP001223646">
    <property type="component" value="Unassembled WGS sequence"/>
</dbReference>
<dbReference type="GO" id="GO:0005829">
    <property type="term" value="C:cytosol"/>
    <property type="evidence" value="ECO:0007669"/>
    <property type="project" value="TreeGrafter"/>
</dbReference>
<dbReference type="InterPro" id="IPR036452">
    <property type="entry name" value="Ribo_hydro-like"/>
</dbReference>
<dbReference type="Gene3D" id="3.90.245.10">
    <property type="entry name" value="Ribonucleoside hydrolase-like"/>
    <property type="match status" value="1"/>
</dbReference>
<dbReference type="PANTHER" id="PTHR12304">
    <property type="entry name" value="INOSINE-URIDINE PREFERRING NUCLEOSIDE HYDROLASE"/>
    <property type="match status" value="1"/>
</dbReference>
<organism evidence="4 5">
    <name type="scientific">Corynebacterium amycolatum</name>
    <dbReference type="NCBI Taxonomy" id="43765"/>
    <lineage>
        <taxon>Bacteria</taxon>
        <taxon>Bacillati</taxon>
        <taxon>Actinomycetota</taxon>
        <taxon>Actinomycetes</taxon>
        <taxon>Mycobacteriales</taxon>
        <taxon>Corynebacteriaceae</taxon>
        <taxon>Corynebacterium</taxon>
    </lineage>
</organism>
<evidence type="ECO:0000256" key="2">
    <source>
        <dbReference type="ARBA" id="ARBA00023295"/>
    </source>
</evidence>
<reference evidence="4" key="1">
    <citation type="submission" date="2023-05" db="EMBL/GenBank/DDBJ databases">
        <authorList>
            <person name="Du J."/>
        </authorList>
    </citation>
    <scope>NUCLEOTIDE SEQUENCE</scope>
    <source>
        <strain evidence="4">UMB1064</strain>
    </source>
</reference>